<proteinExistence type="predicted"/>
<evidence type="ECO:0000256" key="1">
    <source>
        <dbReference type="SAM" id="MobiDB-lite"/>
    </source>
</evidence>
<comment type="caution">
    <text evidence="2">The sequence shown here is derived from an EMBL/GenBank/DDBJ whole genome shotgun (WGS) entry which is preliminary data.</text>
</comment>
<name>A0AAD9G6W5_BABDI</name>
<accession>A0AAD9G6W5</accession>
<evidence type="ECO:0000313" key="3">
    <source>
        <dbReference type="Proteomes" id="UP001195914"/>
    </source>
</evidence>
<feature type="region of interest" description="Disordered" evidence="1">
    <location>
        <begin position="29"/>
        <end position="71"/>
    </location>
</feature>
<reference evidence="2" key="1">
    <citation type="journal article" date="2014" name="Nucleic Acids Res.">
        <title>The evolutionary dynamics of variant antigen genes in Babesia reveal a history of genomic innovation underlying host-parasite interaction.</title>
        <authorList>
            <person name="Jackson A.P."/>
            <person name="Otto T.D."/>
            <person name="Darby A."/>
            <person name="Ramaprasad A."/>
            <person name="Xia D."/>
            <person name="Echaide I.E."/>
            <person name="Farber M."/>
            <person name="Gahlot S."/>
            <person name="Gamble J."/>
            <person name="Gupta D."/>
            <person name="Gupta Y."/>
            <person name="Jackson L."/>
            <person name="Malandrin L."/>
            <person name="Malas T.B."/>
            <person name="Moussa E."/>
            <person name="Nair M."/>
            <person name="Reid A.J."/>
            <person name="Sanders M."/>
            <person name="Sharma J."/>
            <person name="Tracey A."/>
            <person name="Quail M.A."/>
            <person name="Weir W."/>
            <person name="Wastling J.M."/>
            <person name="Hall N."/>
            <person name="Willadsen P."/>
            <person name="Lingelbach K."/>
            <person name="Shiels B."/>
            <person name="Tait A."/>
            <person name="Berriman M."/>
            <person name="Allred D.R."/>
            <person name="Pain A."/>
        </authorList>
    </citation>
    <scope>NUCLEOTIDE SEQUENCE</scope>
    <source>
        <strain evidence="2">1802A</strain>
    </source>
</reference>
<dbReference type="AlphaFoldDB" id="A0AAD9G6W5"/>
<sequence length="427" mass="48329">MSNNIIKVLKSSHLLNLIKCLKLLSRRKHGRHTEGVSQETPHYPHRISHAASSEATRATDTTAKAREAGNNPSNYRRRVCVYRVKIEPNGSTFCSGLHHNKPSNSTQNTVPSISMFIGSPAGCFFVKRKLHSRMHAFPLDPITNQFFRVLFGSSIDKVVYNDALDLAIALKGCFNIHVHNILDLSYLHITQDTNRQMTTSIAMFDELERTKVYYPQHTKFGISRRYNSAYKLVLKHLCRADDVTRYLLSMQGHSEDSWKQRISDKIDVLLSNTSKVFHAERRNNTLTPAQLTVAALKTHLESTIEKMLGNDHMVINMTAGEPLCAYVKSMSYVERHALLILNAFVTTRSCKTAKPIYAIVDPESFHQLADLNIGDTLEVVPKTNEAGEVRLTNLYDRVCCKATRLHGDVLLYNLRTGKLVPNVTHHH</sequence>
<evidence type="ECO:0000313" key="2">
    <source>
        <dbReference type="EMBL" id="KAK1932953.1"/>
    </source>
</evidence>
<reference evidence="2" key="2">
    <citation type="submission" date="2021-05" db="EMBL/GenBank/DDBJ databases">
        <authorList>
            <person name="Pain A."/>
        </authorList>
    </citation>
    <scope>NUCLEOTIDE SEQUENCE</scope>
    <source>
        <strain evidence="2">1802A</strain>
    </source>
</reference>
<dbReference type="EMBL" id="JAHBMH010000073">
    <property type="protein sequence ID" value="KAK1932953.1"/>
    <property type="molecule type" value="Genomic_DNA"/>
</dbReference>
<protein>
    <submittedName>
        <fullName evidence="2">Uncharacterized protein</fullName>
    </submittedName>
</protein>
<gene>
    <name evidence="2" type="ORF">X943_001569</name>
</gene>
<keyword evidence="3" id="KW-1185">Reference proteome</keyword>
<organism evidence="2 3">
    <name type="scientific">Babesia divergens</name>
    <dbReference type="NCBI Taxonomy" id="32595"/>
    <lineage>
        <taxon>Eukaryota</taxon>
        <taxon>Sar</taxon>
        <taxon>Alveolata</taxon>
        <taxon>Apicomplexa</taxon>
        <taxon>Aconoidasida</taxon>
        <taxon>Piroplasmida</taxon>
        <taxon>Babesiidae</taxon>
        <taxon>Babesia</taxon>
    </lineage>
</organism>
<dbReference type="Proteomes" id="UP001195914">
    <property type="component" value="Unassembled WGS sequence"/>
</dbReference>